<evidence type="ECO:0000259" key="5">
    <source>
        <dbReference type="PROSITE" id="PS51393"/>
    </source>
</evidence>
<keyword evidence="2" id="KW-0479">Metal-binding</keyword>
<proteinExistence type="inferred from homology"/>
<dbReference type="GeneID" id="106607993"/>
<dbReference type="Gene3D" id="3.10.450.60">
    <property type="match status" value="1"/>
</dbReference>
<dbReference type="Gene3D" id="1.20.245.10">
    <property type="entry name" value="Lipoxygenase-1, Domain 5"/>
    <property type="match status" value="2"/>
</dbReference>
<dbReference type="InterPro" id="IPR013819">
    <property type="entry name" value="LipOase_C"/>
</dbReference>
<evidence type="ECO:0000313" key="7">
    <source>
        <dbReference type="RefSeq" id="XP_045575485.1"/>
    </source>
</evidence>
<dbReference type="PANTHER" id="PTHR11771">
    <property type="entry name" value="LIPOXYGENASE"/>
    <property type="match status" value="1"/>
</dbReference>
<dbReference type="InterPro" id="IPR020834">
    <property type="entry name" value="LipOase_CS"/>
</dbReference>
<dbReference type="PROSITE" id="PS51393">
    <property type="entry name" value="LIPOXYGENASE_3"/>
    <property type="match status" value="1"/>
</dbReference>
<evidence type="ECO:0000256" key="1">
    <source>
        <dbReference type="ARBA" id="ARBA00009419"/>
    </source>
</evidence>
<dbReference type="Proteomes" id="UP001652741">
    <property type="component" value="Chromosome ssa06"/>
</dbReference>
<keyword evidence="6" id="KW-1185">Reference proteome</keyword>
<dbReference type="PRINTS" id="PR00467">
    <property type="entry name" value="MAMLPOXGNASE"/>
</dbReference>
<comment type="similarity">
    <text evidence="1">Belongs to the lipoxygenase family.</text>
</comment>
<dbReference type="SUPFAM" id="SSF48484">
    <property type="entry name" value="Lipoxigenase"/>
    <property type="match status" value="1"/>
</dbReference>
<dbReference type="RefSeq" id="XP_045575485.1">
    <property type="nucleotide sequence ID" value="XM_045719529.1"/>
</dbReference>
<reference evidence="7" key="1">
    <citation type="submission" date="2025-08" db="UniProtKB">
        <authorList>
            <consortium name="RefSeq"/>
        </authorList>
    </citation>
    <scope>IDENTIFICATION</scope>
</reference>
<dbReference type="InterPro" id="IPR036226">
    <property type="entry name" value="LipOase_C_sf"/>
</dbReference>
<evidence type="ECO:0000256" key="3">
    <source>
        <dbReference type="ARBA" id="ARBA00022964"/>
    </source>
</evidence>
<accession>A0ABM3EWR4</accession>
<gene>
    <name evidence="7" type="primary">LOC106607993</name>
</gene>
<keyword evidence="3" id="KW-0223">Dioxygenase</keyword>
<dbReference type="Pfam" id="PF00305">
    <property type="entry name" value="Lipoxygenase"/>
    <property type="match status" value="2"/>
</dbReference>
<dbReference type="PROSITE" id="PS00081">
    <property type="entry name" value="LIPOXYGENASE_2"/>
    <property type="match status" value="1"/>
</dbReference>
<sequence length="607" mass="69615">MPLHFTASKVFEDELPLLVDHRKKELERHKKLFQWNEFAEGLPHINSAKKLSDLPAEVLFSFSKEVETIYTRESGMFELKLKGLADSTKQWEDLDKIKKVFWFRKTPISEYVSEHWKEDDFFGSQFLNGTNPNVIQRCTTLPPNFPVTDEMVQPFLEDGSSLATEMKKGNIFICDYKRLEGVPTRVVNGEPLPLTAALCLFYNNPEDNLTPIAIQLEQQTSEQNPIYLPSDSEHDWLLAKMFVRNADFIEHQNSYHLLGTHLLAEAFAMATLRSLPIMHPLHKLLIPHFRYTLPVNTISREILFGPEEGLTKVFKYSKSIHSLKANPIDIATLTITNAYFIDVSQKITKKRTFIQDTTLGLEGLKELLKRAHSEITYSSLCLPENIVARGLESIPNFYYREDGLKLWNIINSFVQGMVEHFYSSDSEVSRDSELQDWINEIFIHGFLGNEKSGIPQRFDTVKEVIKFITMVIFTVTAQHSSVSMGQFDYCSWVPNSPIFLCKAPPTTKGSSSMSTIFETLPDVGSTVRGMASIWLLSKKYSDFIPLGSYPNQYFDETDGYFDVTKQMMKHFQAELSYLSESITERNSTFTPPYNYLNPAEMENSVSM</sequence>
<dbReference type="InterPro" id="IPR000907">
    <property type="entry name" value="LipOase"/>
</dbReference>
<keyword evidence="4" id="KW-0560">Oxidoreductase</keyword>
<dbReference type="InterPro" id="IPR001885">
    <property type="entry name" value="LipOase_mml"/>
</dbReference>
<dbReference type="PRINTS" id="PR00087">
    <property type="entry name" value="LIPOXYGENASE"/>
</dbReference>
<feature type="domain" description="Lipoxygenase" evidence="5">
    <location>
        <begin position="8"/>
        <end position="607"/>
    </location>
</feature>
<evidence type="ECO:0000256" key="2">
    <source>
        <dbReference type="ARBA" id="ARBA00022723"/>
    </source>
</evidence>
<name>A0ABM3EWR4_SALSA</name>
<organism evidence="6 7">
    <name type="scientific">Salmo salar</name>
    <name type="common">Atlantic salmon</name>
    <dbReference type="NCBI Taxonomy" id="8030"/>
    <lineage>
        <taxon>Eukaryota</taxon>
        <taxon>Metazoa</taxon>
        <taxon>Chordata</taxon>
        <taxon>Craniata</taxon>
        <taxon>Vertebrata</taxon>
        <taxon>Euteleostomi</taxon>
        <taxon>Actinopterygii</taxon>
        <taxon>Neopterygii</taxon>
        <taxon>Teleostei</taxon>
        <taxon>Protacanthopterygii</taxon>
        <taxon>Salmoniformes</taxon>
        <taxon>Salmonidae</taxon>
        <taxon>Salmoninae</taxon>
        <taxon>Salmo</taxon>
    </lineage>
</organism>
<evidence type="ECO:0000313" key="6">
    <source>
        <dbReference type="Proteomes" id="UP001652741"/>
    </source>
</evidence>
<evidence type="ECO:0000256" key="4">
    <source>
        <dbReference type="ARBA" id="ARBA00023002"/>
    </source>
</evidence>
<protein>
    <submittedName>
        <fullName evidence="7">Polyunsaturated fatty acid lipoxygenase ALOX8</fullName>
    </submittedName>
</protein>